<dbReference type="AlphaFoldDB" id="A0A7W3VVT5"/>
<dbReference type="Proteomes" id="UP000526734">
    <property type="component" value="Unassembled WGS sequence"/>
</dbReference>
<proteinExistence type="predicted"/>
<keyword evidence="2" id="KW-1185">Reference proteome</keyword>
<sequence length="219" mass="24326">MTDADTPRVPDQPCANTTVYDHDGIRVEAHPSFGAQVWTEISPGTWRQAFRTGQPPADAVKLGDVAKLTDSLRIANSACERRDAKLADIRAVLAGREKLIKNGVIYANELILIEMITAILDREPGREEPKPDPCKPCGEVGNCQRPHAADCIQKPVLYGLTVPDHIGTTHAGTYVRMHCEFCPRAEEFVRNPAEARPFIRRHAHGHVVEHQPDTEETDR</sequence>
<accession>A0A7W3VVT5</accession>
<evidence type="ECO:0000313" key="1">
    <source>
        <dbReference type="EMBL" id="MBB1153976.1"/>
    </source>
</evidence>
<organism evidence="1 2">
    <name type="scientific">Amycolatopsis dendrobii</name>
    <dbReference type="NCBI Taxonomy" id="2760662"/>
    <lineage>
        <taxon>Bacteria</taxon>
        <taxon>Bacillati</taxon>
        <taxon>Actinomycetota</taxon>
        <taxon>Actinomycetes</taxon>
        <taxon>Pseudonocardiales</taxon>
        <taxon>Pseudonocardiaceae</taxon>
        <taxon>Amycolatopsis</taxon>
    </lineage>
</organism>
<name>A0A7W3VVT5_9PSEU</name>
<dbReference type="EMBL" id="JACGZW010000004">
    <property type="protein sequence ID" value="MBB1153976.1"/>
    <property type="molecule type" value="Genomic_DNA"/>
</dbReference>
<protein>
    <submittedName>
        <fullName evidence="1">Uncharacterized protein</fullName>
    </submittedName>
</protein>
<comment type="caution">
    <text evidence="1">The sequence shown here is derived from an EMBL/GenBank/DDBJ whole genome shotgun (WGS) entry which is preliminary data.</text>
</comment>
<reference evidence="1 2" key="1">
    <citation type="submission" date="2020-08" db="EMBL/GenBank/DDBJ databases">
        <title>Amycolatopsis sp. nov. DR6-1 isolated from Dendrobium heterocarpum.</title>
        <authorList>
            <person name="Tedsree N."/>
            <person name="Kuncharoen N."/>
            <person name="Likhitwitayawuid K."/>
            <person name="Tanasupawat S."/>
        </authorList>
    </citation>
    <scope>NUCLEOTIDE SEQUENCE [LARGE SCALE GENOMIC DNA]</scope>
    <source>
        <strain evidence="1 2">DR6-1</strain>
    </source>
</reference>
<evidence type="ECO:0000313" key="2">
    <source>
        <dbReference type="Proteomes" id="UP000526734"/>
    </source>
</evidence>
<dbReference type="RefSeq" id="WP_182891066.1">
    <property type="nucleotide sequence ID" value="NZ_JACGZW010000004.1"/>
</dbReference>
<gene>
    <name evidence="1" type="ORF">H4281_12610</name>
</gene>